<keyword evidence="9" id="KW-0067">ATP-binding</keyword>
<dbReference type="Gene3D" id="3.30.565.10">
    <property type="entry name" value="Histidine kinase-like ATPase, C-terminal domain"/>
    <property type="match status" value="1"/>
</dbReference>
<dbReference type="SUPFAM" id="SSF47384">
    <property type="entry name" value="Homodimeric domain of signal transducing histidine kinase"/>
    <property type="match status" value="1"/>
</dbReference>
<dbReference type="Proteomes" id="UP001299546">
    <property type="component" value="Unassembled WGS sequence"/>
</dbReference>
<proteinExistence type="predicted"/>
<feature type="transmembrane region" description="Helical" evidence="14">
    <location>
        <begin position="34"/>
        <end position="50"/>
    </location>
</feature>
<evidence type="ECO:0000256" key="4">
    <source>
        <dbReference type="ARBA" id="ARBA00022553"/>
    </source>
</evidence>
<evidence type="ECO:0000256" key="5">
    <source>
        <dbReference type="ARBA" id="ARBA00022679"/>
    </source>
</evidence>
<evidence type="ECO:0000256" key="13">
    <source>
        <dbReference type="SAM" id="Coils"/>
    </source>
</evidence>
<reference evidence="16 17" key="1">
    <citation type="submission" date="2021-10" db="EMBL/GenBank/DDBJ databases">
        <title>Collection of gut derived symbiotic bacterial strains cultured from healthy donors.</title>
        <authorList>
            <person name="Lin H."/>
            <person name="Littmann E."/>
            <person name="Kohout C."/>
            <person name="Pamer E.G."/>
        </authorList>
    </citation>
    <scope>NUCLEOTIDE SEQUENCE [LARGE SCALE GENOMIC DNA]</scope>
    <source>
        <strain evidence="16 17">DFI.1.165</strain>
    </source>
</reference>
<sequence>MKKLLTNHWFITFITLTAATILAFVFFYLVPQNSANIALLYILALLVVTLRTTGYRYGIFAALFSVICINFLFTYPYFHLNFTLTGYPITFIGMLAITLITATTAARLKKQAAIIAEREKTIKEAEREKIRANLLRAVSHDLRTPLTSIIGASSSFLEGEDYLSEEEKRELITNINNDSNWLLNMVENLLSVTRIQEDGQKVKKSPEVVEEVVSEAAGRLKKRLPDAQFNIHVPLEFLMVPMDAILIEQALINLLENAVIHSGSDRPAELGITENEETIIFEIKDYGRGLDDSQLDNLFLGTYSASETSDGHKGMGIGLSICRTIVEAHGGQISARNHEHGAVFTFTLPKT</sequence>
<dbReference type="PROSITE" id="PS50109">
    <property type="entry name" value="HIS_KIN"/>
    <property type="match status" value="1"/>
</dbReference>
<dbReference type="SMART" id="SM00388">
    <property type="entry name" value="HisKA"/>
    <property type="match status" value="1"/>
</dbReference>
<keyword evidence="6 14" id="KW-0812">Transmembrane</keyword>
<evidence type="ECO:0000313" key="17">
    <source>
        <dbReference type="Proteomes" id="UP001299546"/>
    </source>
</evidence>
<dbReference type="EMBL" id="JAJCIS010000002">
    <property type="protein sequence ID" value="MCB7386752.1"/>
    <property type="molecule type" value="Genomic_DNA"/>
</dbReference>
<evidence type="ECO:0000256" key="9">
    <source>
        <dbReference type="ARBA" id="ARBA00022840"/>
    </source>
</evidence>
<dbReference type="Pfam" id="PF02518">
    <property type="entry name" value="HATPase_c"/>
    <property type="match status" value="1"/>
</dbReference>
<comment type="caution">
    <text evidence="16">The sequence shown here is derived from an EMBL/GenBank/DDBJ whole genome shotgun (WGS) entry which is preliminary data.</text>
</comment>
<protein>
    <recommendedName>
        <fullName evidence="3">histidine kinase</fullName>
        <ecNumber evidence="3">2.7.13.3</ecNumber>
    </recommendedName>
</protein>
<gene>
    <name evidence="16" type="ORF">LIZ65_05580</name>
</gene>
<dbReference type="Pfam" id="PF13493">
    <property type="entry name" value="DUF4118"/>
    <property type="match status" value="1"/>
</dbReference>
<dbReference type="InterPro" id="IPR003661">
    <property type="entry name" value="HisK_dim/P_dom"/>
</dbReference>
<dbReference type="Pfam" id="PF00512">
    <property type="entry name" value="HisKA"/>
    <property type="match status" value="1"/>
</dbReference>
<feature type="transmembrane region" description="Helical" evidence="14">
    <location>
        <begin position="84"/>
        <end position="108"/>
    </location>
</feature>
<feature type="transmembrane region" description="Helical" evidence="14">
    <location>
        <begin position="57"/>
        <end position="78"/>
    </location>
</feature>
<dbReference type="CDD" id="cd00082">
    <property type="entry name" value="HisKA"/>
    <property type="match status" value="1"/>
</dbReference>
<evidence type="ECO:0000256" key="14">
    <source>
        <dbReference type="SAM" id="Phobius"/>
    </source>
</evidence>
<dbReference type="InterPro" id="IPR003594">
    <property type="entry name" value="HATPase_dom"/>
</dbReference>
<feature type="transmembrane region" description="Helical" evidence="14">
    <location>
        <begin position="9"/>
        <end position="28"/>
    </location>
</feature>
<dbReference type="PANTHER" id="PTHR45569">
    <property type="entry name" value="SENSOR PROTEIN KDPD"/>
    <property type="match status" value="1"/>
</dbReference>
<evidence type="ECO:0000256" key="2">
    <source>
        <dbReference type="ARBA" id="ARBA00004141"/>
    </source>
</evidence>
<dbReference type="InterPro" id="IPR036890">
    <property type="entry name" value="HATPase_C_sf"/>
</dbReference>
<evidence type="ECO:0000256" key="1">
    <source>
        <dbReference type="ARBA" id="ARBA00000085"/>
    </source>
</evidence>
<feature type="domain" description="Histidine kinase" evidence="15">
    <location>
        <begin position="137"/>
        <end position="351"/>
    </location>
</feature>
<feature type="coiled-coil region" evidence="13">
    <location>
        <begin position="108"/>
        <end position="135"/>
    </location>
</feature>
<dbReference type="EC" id="2.7.13.3" evidence="3"/>
<dbReference type="InterPro" id="IPR004358">
    <property type="entry name" value="Sig_transdc_His_kin-like_C"/>
</dbReference>
<dbReference type="InterPro" id="IPR036097">
    <property type="entry name" value="HisK_dim/P_sf"/>
</dbReference>
<evidence type="ECO:0000259" key="15">
    <source>
        <dbReference type="PROSITE" id="PS50109"/>
    </source>
</evidence>
<keyword evidence="11" id="KW-0902">Two-component regulatory system</keyword>
<dbReference type="PANTHER" id="PTHR45569:SF1">
    <property type="entry name" value="SENSOR PROTEIN KDPD"/>
    <property type="match status" value="1"/>
</dbReference>
<keyword evidence="7" id="KW-0547">Nucleotide-binding</keyword>
<dbReference type="InterPro" id="IPR025201">
    <property type="entry name" value="KdpD_TM"/>
</dbReference>
<dbReference type="InterPro" id="IPR038318">
    <property type="entry name" value="KdpD_sf"/>
</dbReference>
<keyword evidence="5" id="KW-0808">Transferase</keyword>
<evidence type="ECO:0000256" key="8">
    <source>
        <dbReference type="ARBA" id="ARBA00022777"/>
    </source>
</evidence>
<evidence type="ECO:0000256" key="12">
    <source>
        <dbReference type="ARBA" id="ARBA00023136"/>
    </source>
</evidence>
<evidence type="ECO:0000256" key="10">
    <source>
        <dbReference type="ARBA" id="ARBA00022989"/>
    </source>
</evidence>
<comment type="subcellular location">
    <subcellularLocation>
        <location evidence="2">Membrane</location>
        <topology evidence="2">Multi-pass membrane protein</topology>
    </subcellularLocation>
</comment>
<evidence type="ECO:0000256" key="11">
    <source>
        <dbReference type="ARBA" id="ARBA00023012"/>
    </source>
</evidence>
<comment type="catalytic activity">
    <reaction evidence="1">
        <text>ATP + protein L-histidine = ADP + protein N-phospho-L-histidine.</text>
        <dbReference type="EC" id="2.7.13.3"/>
    </reaction>
</comment>
<keyword evidence="8" id="KW-0418">Kinase</keyword>
<keyword evidence="12 14" id="KW-0472">Membrane</keyword>
<evidence type="ECO:0000313" key="16">
    <source>
        <dbReference type="EMBL" id="MCB7386752.1"/>
    </source>
</evidence>
<keyword evidence="4" id="KW-0597">Phosphoprotein</keyword>
<dbReference type="InterPro" id="IPR052023">
    <property type="entry name" value="Histidine_kinase_KdpD"/>
</dbReference>
<dbReference type="PRINTS" id="PR00344">
    <property type="entry name" value="BCTRLSENSOR"/>
</dbReference>
<keyword evidence="13" id="KW-0175">Coiled coil</keyword>
<evidence type="ECO:0000256" key="6">
    <source>
        <dbReference type="ARBA" id="ARBA00022692"/>
    </source>
</evidence>
<dbReference type="RefSeq" id="WP_227183362.1">
    <property type="nucleotide sequence ID" value="NZ_JAJCIQ010000002.1"/>
</dbReference>
<keyword evidence="17" id="KW-1185">Reference proteome</keyword>
<dbReference type="Gene3D" id="1.20.120.620">
    <property type="entry name" value="Backbone structure of the membrane domain of e. Coli histidine kinase receptor kdpd"/>
    <property type="match status" value="1"/>
</dbReference>
<dbReference type="Gene3D" id="1.10.287.130">
    <property type="match status" value="1"/>
</dbReference>
<accession>A0ABS8DEA4</accession>
<evidence type="ECO:0000256" key="7">
    <source>
        <dbReference type="ARBA" id="ARBA00022741"/>
    </source>
</evidence>
<name>A0ABS8DEA4_9FIRM</name>
<dbReference type="SMART" id="SM00387">
    <property type="entry name" value="HATPase_c"/>
    <property type="match status" value="1"/>
</dbReference>
<keyword evidence="10 14" id="KW-1133">Transmembrane helix</keyword>
<organism evidence="16 17">
    <name type="scientific">Bariatricus massiliensis</name>
    <dbReference type="NCBI Taxonomy" id="1745713"/>
    <lineage>
        <taxon>Bacteria</taxon>
        <taxon>Bacillati</taxon>
        <taxon>Bacillota</taxon>
        <taxon>Clostridia</taxon>
        <taxon>Lachnospirales</taxon>
        <taxon>Lachnospiraceae</taxon>
        <taxon>Bariatricus</taxon>
    </lineage>
</organism>
<dbReference type="InterPro" id="IPR005467">
    <property type="entry name" value="His_kinase_dom"/>
</dbReference>
<dbReference type="SUPFAM" id="SSF55874">
    <property type="entry name" value="ATPase domain of HSP90 chaperone/DNA topoisomerase II/histidine kinase"/>
    <property type="match status" value="1"/>
</dbReference>
<evidence type="ECO:0000256" key="3">
    <source>
        <dbReference type="ARBA" id="ARBA00012438"/>
    </source>
</evidence>